<dbReference type="RefSeq" id="WP_147927071.1">
    <property type="nucleotide sequence ID" value="NZ_VKAC01000008.1"/>
</dbReference>
<comment type="caution">
    <text evidence="3">The sequence shown here is derived from an EMBL/GenBank/DDBJ whole genome shotgun (WGS) entry which is preliminary data.</text>
</comment>
<dbReference type="InterPro" id="IPR025202">
    <property type="entry name" value="PLD-like_dom"/>
</dbReference>
<dbReference type="Pfam" id="PF18780">
    <property type="entry name" value="HNH_repeat"/>
    <property type="match status" value="1"/>
</dbReference>
<evidence type="ECO:0000313" key="3">
    <source>
        <dbReference type="EMBL" id="TXR55495.1"/>
    </source>
</evidence>
<dbReference type="CDD" id="cd18799">
    <property type="entry name" value="SF2_C_EcoAI-like"/>
    <property type="match status" value="1"/>
</dbReference>
<dbReference type="Pfam" id="PF13091">
    <property type="entry name" value="PLDc_2"/>
    <property type="match status" value="1"/>
</dbReference>
<dbReference type="SMART" id="SM00487">
    <property type="entry name" value="DEXDc"/>
    <property type="match status" value="1"/>
</dbReference>
<reference evidence="3 4" key="1">
    <citation type="submission" date="2019-07" db="EMBL/GenBank/DDBJ databases">
        <title>Quadrisphaera sp. strain DD2A genome sequencing and assembly.</title>
        <authorList>
            <person name="Kim I."/>
        </authorList>
    </citation>
    <scope>NUCLEOTIDE SEQUENCE [LARGE SCALE GENOMIC DNA]</scope>
    <source>
        <strain evidence="3 4">DD2A</strain>
    </source>
</reference>
<dbReference type="GO" id="GO:0005524">
    <property type="term" value="F:ATP binding"/>
    <property type="evidence" value="ECO:0007669"/>
    <property type="project" value="InterPro"/>
</dbReference>
<dbReference type="SUPFAM" id="SSF56024">
    <property type="entry name" value="Phospholipase D/nuclease"/>
    <property type="match status" value="1"/>
</dbReference>
<dbReference type="Pfam" id="PF11907">
    <property type="entry name" value="DUF3427"/>
    <property type="match status" value="1"/>
</dbReference>
<dbReference type="Pfam" id="PF00271">
    <property type="entry name" value="Helicase_C"/>
    <property type="match status" value="1"/>
</dbReference>
<dbReference type="Gene3D" id="3.40.50.300">
    <property type="entry name" value="P-loop containing nucleotide triphosphate hydrolases"/>
    <property type="match status" value="2"/>
</dbReference>
<accession>A0A5C8ZBL1</accession>
<dbReference type="OrthoDB" id="9776021at2"/>
<dbReference type="EMBL" id="VKAC01000008">
    <property type="protein sequence ID" value="TXR55495.1"/>
    <property type="molecule type" value="Genomic_DNA"/>
</dbReference>
<dbReference type="CDD" id="cd09203">
    <property type="entry name" value="PLDc_N_DEXD_b1"/>
    <property type="match status" value="1"/>
</dbReference>
<dbReference type="InterPro" id="IPR052511">
    <property type="entry name" value="ATP-dep_Helicase"/>
</dbReference>
<dbReference type="PROSITE" id="PS51192">
    <property type="entry name" value="HELICASE_ATP_BIND_1"/>
    <property type="match status" value="1"/>
</dbReference>
<name>A0A5C8ZBL1_9ACTN</name>
<evidence type="ECO:0000259" key="2">
    <source>
        <dbReference type="PROSITE" id="PS51194"/>
    </source>
</evidence>
<evidence type="ECO:0000313" key="4">
    <source>
        <dbReference type="Proteomes" id="UP000321234"/>
    </source>
</evidence>
<dbReference type="GO" id="GO:0003677">
    <property type="term" value="F:DNA binding"/>
    <property type="evidence" value="ECO:0007669"/>
    <property type="project" value="InterPro"/>
</dbReference>
<dbReference type="Gene3D" id="3.30.870.10">
    <property type="entry name" value="Endonuclease Chain A"/>
    <property type="match status" value="1"/>
</dbReference>
<organism evidence="3 4">
    <name type="scientific">Quadrisphaera setariae</name>
    <dbReference type="NCBI Taxonomy" id="2593304"/>
    <lineage>
        <taxon>Bacteria</taxon>
        <taxon>Bacillati</taxon>
        <taxon>Actinomycetota</taxon>
        <taxon>Actinomycetes</taxon>
        <taxon>Kineosporiales</taxon>
        <taxon>Kineosporiaceae</taxon>
        <taxon>Quadrisphaera</taxon>
    </lineage>
</organism>
<dbReference type="Proteomes" id="UP000321234">
    <property type="component" value="Unassembled WGS sequence"/>
</dbReference>
<dbReference type="SMART" id="SM00490">
    <property type="entry name" value="HELICc"/>
    <property type="match status" value="1"/>
</dbReference>
<dbReference type="AlphaFoldDB" id="A0A5C8ZBL1"/>
<evidence type="ECO:0000259" key="1">
    <source>
        <dbReference type="PROSITE" id="PS51192"/>
    </source>
</evidence>
<dbReference type="Pfam" id="PF04851">
    <property type="entry name" value="ResIII"/>
    <property type="match status" value="1"/>
</dbReference>
<feature type="domain" description="Helicase ATP-binding" evidence="1">
    <location>
        <begin position="320"/>
        <end position="479"/>
    </location>
</feature>
<keyword evidence="4" id="KW-1185">Reference proteome</keyword>
<gene>
    <name evidence="3" type="ORF">FMM08_14380</name>
</gene>
<dbReference type="InterPro" id="IPR006935">
    <property type="entry name" value="Helicase/UvrB_N"/>
</dbReference>
<dbReference type="SUPFAM" id="SSF52540">
    <property type="entry name" value="P-loop containing nucleoside triphosphate hydrolases"/>
    <property type="match status" value="1"/>
</dbReference>
<dbReference type="InterPro" id="IPR014001">
    <property type="entry name" value="Helicase_ATP-bd"/>
</dbReference>
<feature type="domain" description="Helicase C-terminal" evidence="2">
    <location>
        <begin position="539"/>
        <end position="688"/>
    </location>
</feature>
<dbReference type="PANTHER" id="PTHR47962:SF7">
    <property type="entry name" value="MITOCHONDRIAL ATP-DEPENDENT HELICASE IRC3-RELATED"/>
    <property type="match status" value="1"/>
</dbReference>
<dbReference type="InterPro" id="IPR001650">
    <property type="entry name" value="Helicase_C-like"/>
</dbReference>
<dbReference type="CDD" id="cd18032">
    <property type="entry name" value="DEXHc_RE_I_III_res"/>
    <property type="match status" value="1"/>
</dbReference>
<proteinExistence type="predicted"/>
<dbReference type="PANTHER" id="PTHR47962">
    <property type="entry name" value="ATP-DEPENDENT HELICASE LHR-RELATED-RELATED"/>
    <property type="match status" value="1"/>
</dbReference>
<dbReference type="InterPro" id="IPR027417">
    <property type="entry name" value="P-loop_NTPase"/>
</dbReference>
<dbReference type="InterPro" id="IPR041025">
    <property type="entry name" value="HNH_repeat"/>
</dbReference>
<dbReference type="PROSITE" id="PS51194">
    <property type="entry name" value="HELICASE_CTER"/>
    <property type="match status" value="1"/>
</dbReference>
<dbReference type="GO" id="GO:0016887">
    <property type="term" value="F:ATP hydrolysis activity"/>
    <property type="evidence" value="ECO:0007669"/>
    <property type="project" value="TreeGrafter"/>
</dbReference>
<sequence>MTAATPPGAYEALLTQRLHQALEASDLVPEHGTVPDAAAPDVLARHVAVAVQRALASAKPEQRAGLVNRVLDLVGAPEDDHVSQIEQLLALRLAGLGEGWPRHRPVTPLSDVALLTNSHGEPNLGAELRAEMASADHVDLLCAFVRWHGIRVLEDSLTELAERGRPLRVITTTYCGATERKALDVLVRRYGAQVKVRYETQSTKLHAKAWLFRRGSGFDTGYVGSSNLSKSALVDGLEWNVRISSVATPTLVRKFEATFDTYWNDAAFLDYDPDRDAELLDRALVEQGGGSRSTQVAAVSGLDVQARPHQVEILEALDVERTVHDRHRNLVVAATGTGKTVVAALDFRRIREQSVAERRGEPRLLFVAHRKEILEQSLRTYREVLKDGSFGELHVGEYKAEQWRHVFASVQSLTAQRLALLDPDRFDVVVVDEFHHADASSYRRLLDHLRPAELLGLTATPERGDGVDVRSFFDGRTAFELRLWTALEADLLCPFHYFGVHDGTDLTRVEYARRAGYDLNGLSDVYTGNDARTRIVLSTLQDRVTDVDSMRALGFCVSVAHAQYMARRFSEDGIPALAVHGGTSAHERDRAFAALKAGDVRCLFAVDLFNEGLDVPDVDTLLLLRPTQSATVFLQQLGRGLRRAPNKAVLTVLDFIGQHRAEYRFDVRYRALTGATRSQLEAQLEQGFPYLPPGSQLVLDAVSQKIVLSNVRSSLRMAKEELLADVRSYASGGRVPTLQEYLDDSGREVADVYRDRGTYGSWTALLRAAGLPTPEAGPGEAALLKRVAALVHVDDDERARAYSRFVTPGAAAYEELSDREQRLARMLFFTLWPNRGGFGAYEEGFDHLRQHPAVVAEVQQLMAGAVERARHVPKPLSPALAHLPVLSHATYRRDELLAGLDYADEKRSTAGHVSGVAWCERTAVDALLINLRKDERAFTPTTMYRDYALSPRLFHWESQNATSPESPTGRRYVEHEAAGSHVVLFTREAPKGEMGTPPFLCLGTATYAEHRGERPMAITWKLQRPMPADVVQTASAASA</sequence>
<protein>
    <submittedName>
        <fullName evidence="3">DUF3427 domain-containing protein</fullName>
    </submittedName>
</protein>
<dbReference type="InterPro" id="IPR021835">
    <property type="entry name" value="DUF3427"/>
</dbReference>